<evidence type="ECO:0000313" key="2">
    <source>
        <dbReference type="Proteomes" id="UP001259832"/>
    </source>
</evidence>
<name>A0AAD9LNC2_9STRA</name>
<sequence>MGALVREESTSDAEIVRKLEFSLCLLEAAKTNRVDILFERFHYDVRQKVICDAAKAGSLEILRFLRANGTVIPNEDDEGEGVLYEEWENWETRYGGLSSARASLAKEAKWIYGGLQRDR</sequence>
<comment type="caution">
    <text evidence="1">The sequence shown here is derived from an EMBL/GenBank/DDBJ whole genome shotgun (WGS) entry which is preliminary data.</text>
</comment>
<dbReference type="Proteomes" id="UP001259832">
    <property type="component" value="Unassembled WGS sequence"/>
</dbReference>
<dbReference type="AlphaFoldDB" id="A0AAD9LNC2"/>
<gene>
    <name evidence="1" type="ORF">P3T76_004826</name>
</gene>
<keyword evidence="2" id="KW-1185">Reference proteome</keyword>
<dbReference type="EMBL" id="JASMQC010000007">
    <property type="protein sequence ID" value="KAK1943430.1"/>
    <property type="molecule type" value="Genomic_DNA"/>
</dbReference>
<evidence type="ECO:0000313" key="1">
    <source>
        <dbReference type="EMBL" id="KAK1943430.1"/>
    </source>
</evidence>
<proteinExistence type="predicted"/>
<organism evidence="1 2">
    <name type="scientific">Phytophthora citrophthora</name>
    <dbReference type="NCBI Taxonomy" id="4793"/>
    <lineage>
        <taxon>Eukaryota</taxon>
        <taxon>Sar</taxon>
        <taxon>Stramenopiles</taxon>
        <taxon>Oomycota</taxon>
        <taxon>Peronosporomycetes</taxon>
        <taxon>Peronosporales</taxon>
        <taxon>Peronosporaceae</taxon>
        <taxon>Phytophthora</taxon>
    </lineage>
</organism>
<accession>A0AAD9LNC2</accession>
<reference evidence="1" key="1">
    <citation type="submission" date="2023-08" db="EMBL/GenBank/DDBJ databases">
        <title>Reference Genome Resource for the Citrus Pathogen Phytophthora citrophthora.</title>
        <authorList>
            <person name="Moller H."/>
            <person name="Coetzee B."/>
            <person name="Rose L.J."/>
            <person name="Van Niekerk J.M."/>
        </authorList>
    </citation>
    <scope>NUCLEOTIDE SEQUENCE</scope>
    <source>
        <strain evidence="1">STE-U-9442</strain>
    </source>
</reference>
<protein>
    <submittedName>
        <fullName evidence="1">Uncharacterized protein</fullName>
    </submittedName>
</protein>